<reference evidence="1 2" key="1">
    <citation type="submission" date="2014-01" db="EMBL/GenBank/DDBJ databases">
        <title>Complete genome sequence of ionizing-radiation resistance bacterium Hymenobacter swuensis DY53.</title>
        <authorList>
            <person name="Jung J.-H."/>
            <person name="Jeong S.-W."/>
            <person name="Joe M.-H."/>
            <person name="Cho y.-j."/>
            <person name="Kim M.-K."/>
            <person name="Lim S.-Y."/>
        </authorList>
    </citation>
    <scope>NUCLEOTIDE SEQUENCE [LARGE SCALE GENOMIC DNA]</scope>
    <source>
        <strain evidence="1 2">DY53</strain>
    </source>
</reference>
<organism evidence="1 2">
    <name type="scientific">Hymenobacter swuensis DY53</name>
    <dbReference type="NCBI Taxonomy" id="1227739"/>
    <lineage>
        <taxon>Bacteria</taxon>
        <taxon>Pseudomonadati</taxon>
        <taxon>Bacteroidota</taxon>
        <taxon>Cytophagia</taxon>
        <taxon>Cytophagales</taxon>
        <taxon>Hymenobacteraceae</taxon>
        <taxon>Hymenobacter</taxon>
    </lineage>
</organism>
<dbReference type="AlphaFoldDB" id="W8F1L0"/>
<sequence length="298" mass="34088">MQLYSYWVRATLDCHDADGNFYHLVAYAGSDTSPDAARQTADQLLQARQARLLGNGELGEYPTGSVPLREQLIRRVYDPQGKELGAITRNRYGSLVLNAPRLMILDVDDYDLRQAMPRQPSTVPFSFSRFLRNLFNPPPPLAPLPLPDAHDQLQLRLASWLQLHPEWNFRLYRTRLGFRLIVTHQFLAPDSPEAQAVFAAMRTDSLYVRLCEKQDCYRARLSPKPWRIGWMRPAHAFPHDTAEQRLQQQEWEQQYHARSETFAVCQWVGEYGSSHVCPGAETLITLHDAACLGDGKLA</sequence>
<evidence type="ECO:0000313" key="1">
    <source>
        <dbReference type="EMBL" id="AHJ96436.1"/>
    </source>
</evidence>
<dbReference type="RefSeq" id="WP_044001153.1">
    <property type="nucleotide sequence ID" value="NZ_CP007145.1"/>
</dbReference>
<dbReference type="Proteomes" id="UP000019423">
    <property type="component" value="Chromosome"/>
</dbReference>
<proteinExistence type="predicted"/>
<dbReference type="OrthoDB" id="877274at2"/>
<protein>
    <submittedName>
        <fullName evidence="1">Uncharacterized protein</fullName>
    </submittedName>
</protein>
<dbReference type="KEGG" id="hsw:Hsw_0841"/>
<dbReference type="PATRIC" id="fig|1227739.3.peg.1092"/>
<dbReference type="STRING" id="1227739.Hsw_0841"/>
<dbReference type="eggNOG" id="ENOG502Z9PC">
    <property type="taxonomic scope" value="Bacteria"/>
</dbReference>
<evidence type="ECO:0000313" key="2">
    <source>
        <dbReference type="Proteomes" id="UP000019423"/>
    </source>
</evidence>
<gene>
    <name evidence="1" type="ORF">Hsw_0841</name>
</gene>
<dbReference type="HOGENOM" id="CLU_854941_0_0_10"/>
<keyword evidence="2" id="KW-1185">Reference proteome</keyword>
<dbReference type="EMBL" id="CP007145">
    <property type="protein sequence ID" value="AHJ96436.1"/>
    <property type="molecule type" value="Genomic_DNA"/>
</dbReference>
<name>W8F1L0_9BACT</name>
<accession>W8F1L0</accession>